<reference evidence="1" key="1">
    <citation type="submission" date="2021-11" db="EMBL/GenBank/DDBJ databases">
        <title>Complete genome sequence of Atopobiaceae bacterium TOC12.</title>
        <authorList>
            <person name="Morinaga K."/>
            <person name="Kusada H."/>
            <person name="Tamaki H."/>
        </authorList>
    </citation>
    <scope>NUCLEOTIDE SEQUENCE</scope>
    <source>
        <strain evidence="1">TOC12</strain>
    </source>
</reference>
<sequence length="178" mass="18821">MTATGGGSAPSIGAGGTSYNHGSFSTGEDGSAVIFVGAIRDQSKRNQWSGIIFLGASGTVYKDQVLTKNLTVESGKTLTIPENTRLTVAEGVTLTNNGTMYDNGIVVNDGVVADNGAIHCKVTKNLSYLTADNGVGYITQGTEYSTRLTATNGRLLPQKNRRLCGRQDACGWRQHLFL</sequence>
<accession>A0AAU9CTI9</accession>
<dbReference type="Proteomes" id="UP001431186">
    <property type="component" value="Chromosome"/>
</dbReference>
<dbReference type="AlphaFoldDB" id="A0AAU9CTI9"/>
<keyword evidence="2" id="KW-1185">Reference proteome</keyword>
<gene>
    <name evidence="1" type="ORF">ATTO_09840</name>
</gene>
<name>A0AAU9CTI9_9ACTN</name>
<organism evidence="1 2">
    <name type="scientific">Leptogranulimonas caecicola</name>
    <dbReference type="NCBI Taxonomy" id="2894156"/>
    <lineage>
        <taxon>Bacteria</taxon>
        <taxon>Bacillati</taxon>
        <taxon>Actinomycetota</taxon>
        <taxon>Coriobacteriia</taxon>
        <taxon>Coriobacteriales</taxon>
        <taxon>Kribbibacteriaceae</taxon>
        <taxon>Leptogranulimonas</taxon>
    </lineage>
</organism>
<proteinExistence type="predicted"/>
<evidence type="ECO:0000313" key="2">
    <source>
        <dbReference type="Proteomes" id="UP001431186"/>
    </source>
</evidence>
<evidence type="ECO:0000313" key="1">
    <source>
        <dbReference type="EMBL" id="BDC91112.1"/>
    </source>
</evidence>
<dbReference type="KEGG" id="lcal:ATTO_09840"/>
<dbReference type="EMBL" id="AP025285">
    <property type="protein sequence ID" value="BDC91112.1"/>
    <property type="molecule type" value="Genomic_DNA"/>
</dbReference>
<protein>
    <submittedName>
        <fullName evidence="1">Uncharacterized protein</fullName>
    </submittedName>
</protein>